<dbReference type="InterPro" id="IPR002018">
    <property type="entry name" value="CarbesteraseB"/>
</dbReference>
<dbReference type="Pfam" id="PF00135">
    <property type="entry name" value="COesterase"/>
    <property type="match status" value="1"/>
</dbReference>
<accession>A0AAV4F953</accession>
<feature type="chain" id="PRO_5043093603" description="Carboxylic ester hydrolase" evidence="3">
    <location>
        <begin position="23"/>
        <end position="586"/>
    </location>
</feature>
<feature type="signal peptide" evidence="3">
    <location>
        <begin position="1"/>
        <end position="22"/>
    </location>
</feature>
<evidence type="ECO:0000313" key="6">
    <source>
        <dbReference type="Proteomes" id="UP000762676"/>
    </source>
</evidence>
<dbReference type="Gene3D" id="3.40.50.1820">
    <property type="entry name" value="alpha/beta hydrolase"/>
    <property type="match status" value="1"/>
</dbReference>
<dbReference type="PROSITE" id="PS00122">
    <property type="entry name" value="CARBOXYLESTERASE_B_1"/>
    <property type="match status" value="1"/>
</dbReference>
<keyword evidence="6" id="KW-1185">Reference proteome</keyword>
<protein>
    <recommendedName>
        <fullName evidence="3">Carboxylic ester hydrolase</fullName>
        <ecNumber evidence="3">3.1.1.-</ecNumber>
    </recommendedName>
</protein>
<dbReference type="Proteomes" id="UP000762676">
    <property type="component" value="Unassembled WGS sequence"/>
</dbReference>
<dbReference type="InterPro" id="IPR051093">
    <property type="entry name" value="Neuroligin/BSAL"/>
</dbReference>
<dbReference type="AlphaFoldDB" id="A0AAV4F953"/>
<dbReference type="EMBL" id="BMAT01007663">
    <property type="protein sequence ID" value="GFR68870.1"/>
    <property type="molecule type" value="Genomic_DNA"/>
</dbReference>
<proteinExistence type="inferred from homology"/>
<organism evidence="5 6">
    <name type="scientific">Elysia marginata</name>
    <dbReference type="NCBI Taxonomy" id="1093978"/>
    <lineage>
        <taxon>Eukaryota</taxon>
        <taxon>Metazoa</taxon>
        <taxon>Spiralia</taxon>
        <taxon>Lophotrochozoa</taxon>
        <taxon>Mollusca</taxon>
        <taxon>Gastropoda</taxon>
        <taxon>Heterobranchia</taxon>
        <taxon>Euthyneura</taxon>
        <taxon>Panpulmonata</taxon>
        <taxon>Sacoglossa</taxon>
        <taxon>Placobranchoidea</taxon>
        <taxon>Plakobranchidae</taxon>
        <taxon>Elysia</taxon>
    </lineage>
</organism>
<evidence type="ECO:0000259" key="4">
    <source>
        <dbReference type="Pfam" id="PF00135"/>
    </source>
</evidence>
<evidence type="ECO:0000313" key="5">
    <source>
        <dbReference type="EMBL" id="GFR68870.1"/>
    </source>
</evidence>
<evidence type="ECO:0000256" key="1">
    <source>
        <dbReference type="ARBA" id="ARBA00005964"/>
    </source>
</evidence>
<dbReference type="SUPFAM" id="SSF53474">
    <property type="entry name" value="alpha/beta-Hydrolases"/>
    <property type="match status" value="1"/>
</dbReference>
<keyword evidence="2 3" id="KW-0378">Hydrolase</keyword>
<dbReference type="InterPro" id="IPR019826">
    <property type="entry name" value="Carboxylesterase_B_AS"/>
</dbReference>
<comment type="similarity">
    <text evidence="1 3">Belongs to the type-B carboxylesterase/lipase family.</text>
</comment>
<dbReference type="InterPro" id="IPR029058">
    <property type="entry name" value="AB_hydrolase_fold"/>
</dbReference>
<keyword evidence="3" id="KW-0732">Signal</keyword>
<evidence type="ECO:0000256" key="3">
    <source>
        <dbReference type="RuleBase" id="RU361235"/>
    </source>
</evidence>
<evidence type="ECO:0000256" key="2">
    <source>
        <dbReference type="ARBA" id="ARBA00022801"/>
    </source>
</evidence>
<comment type="caution">
    <text evidence="5">The sequence shown here is derived from an EMBL/GenBank/DDBJ whole genome shotgun (WGS) entry which is preliminary data.</text>
</comment>
<reference evidence="5 6" key="1">
    <citation type="journal article" date="2021" name="Elife">
        <title>Chloroplast acquisition without the gene transfer in kleptoplastic sea slugs, Plakobranchus ocellatus.</title>
        <authorList>
            <person name="Maeda T."/>
            <person name="Takahashi S."/>
            <person name="Yoshida T."/>
            <person name="Shimamura S."/>
            <person name="Takaki Y."/>
            <person name="Nagai Y."/>
            <person name="Toyoda A."/>
            <person name="Suzuki Y."/>
            <person name="Arimoto A."/>
            <person name="Ishii H."/>
            <person name="Satoh N."/>
            <person name="Nishiyama T."/>
            <person name="Hasebe M."/>
            <person name="Maruyama T."/>
            <person name="Minagawa J."/>
            <person name="Obokata J."/>
            <person name="Shigenobu S."/>
        </authorList>
    </citation>
    <scope>NUCLEOTIDE SEQUENCE [LARGE SCALE GENOMIC DNA]</scope>
</reference>
<sequence length="586" mass="64559">MARNAALLIYFLVYFLVDPTLAYPRFIREEANDDIDTVVVTTAYGAVKGINYNISETVDLNIFLGVPYAQPPVGDLRLARPQHVQAWSPSILDATRHGPKCVQRIIREDPVLEGVPFSEDCLFLDIYATRLRTAPENSLQPVMVYIHPGGFYGGSGAKYNFTNLALKGVVVVCVSYRLDVFGFLSTQDDVIPGNFGLLDAALALEFVKEIISDFGGDAGAITLFGASSGAAMVSIFTLSPLTRGKFQQGIMMSGEALCPWAVFTPGRTVNVPADLAMEFGRRLNCSLSQTGSGKNVSRDLLACLRGIPVDTLVRESVTMQEQVYGGDQIFIPVSGDSFGVLPETPEKLLAKTSDLVAIPTITGYTTDDGSWLVPDLDDDGVTYPEFQYILNAYITQYFPPSERNETYTRVVKAYLPDDPASLTPLQLRGILVRLATDAFIVTHVIKQARLFSQAEDGNHRRNGSRPGTFVYQFNYRPSYSPAPVWQGVRHADEKGFVLGLPPGPNPFNYPNTTAEDEQVADLVTTMWSNFAKFGHPTPQPFNWSKHATLQWPAFGNSADNQELLQIDLDAKKRAFDRNQYVAAWTG</sequence>
<dbReference type="GO" id="GO:0016787">
    <property type="term" value="F:hydrolase activity"/>
    <property type="evidence" value="ECO:0007669"/>
    <property type="project" value="UniProtKB-KW"/>
</dbReference>
<feature type="domain" description="Carboxylesterase type B" evidence="4">
    <location>
        <begin position="38"/>
        <end position="582"/>
    </location>
</feature>
<name>A0AAV4F953_9GAST</name>
<gene>
    <name evidence="5" type="ORF">ElyMa_003745400</name>
</gene>
<dbReference type="PANTHER" id="PTHR43903">
    <property type="entry name" value="NEUROLIGIN"/>
    <property type="match status" value="1"/>
</dbReference>
<dbReference type="EC" id="3.1.1.-" evidence="3"/>